<evidence type="ECO:0000259" key="1">
    <source>
        <dbReference type="SMART" id="SM00835"/>
    </source>
</evidence>
<dbReference type="SMR" id="A0A498J9F4"/>
<accession>A0A498J9F4</accession>
<dbReference type="EMBL" id="RDQH01000334">
    <property type="protein sequence ID" value="RXH92328.1"/>
    <property type="molecule type" value="Genomic_DNA"/>
</dbReference>
<dbReference type="InterPro" id="IPR011051">
    <property type="entry name" value="RmlC_Cupin_sf"/>
</dbReference>
<comment type="caution">
    <text evidence="2">The sequence shown here is derived from an EMBL/GenBank/DDBJ whole genome shotgun (WGS) entry which is preliminary data.</text>
</comment>
<keyword evidence="3" id="KW-1185">Reference proteome</keyword>
<dbReference type="AlphaFoldDB" id="A0A498J9F4"/>
<evidence type="ECO:0000313" key="3">
    <source>
        <dbReference type="Proteomes" id="UP000290289"/>
    </source>
</evidence>
<dbReference type="OrthoDB" id="735591at2759"/>
<feature type="domain" description="Cupin type-1" evidence="1">
    <location>
        <begin position="198"/>
        <end position="338"/>
    </location>
</feature>
<reference evidence="2 3" key="1">
    <citation type="submission" date="2018-10" db="EMBL/GenBank/DDBJ databases">
        <title>A high-quality apple genome assembly.</title>
        <authorList>
            <person name="Hu J."/>
        </authorList>
    </citation>
    <scope>NUCLEOTIDE SEQUENCE [LARGE SCALE GENOMIC DNA]</scope>
    <source>
        <strain evidence="3">cv. HFTH1</strain>
        <tissue evidence="2">Young leaf</tissue>
    </source>
</reference>
<dbReference type="PANTHER" id="PTHR31189">
    <property type="entry name" value="OS03G0336100 PROTEIN-RELATED"/>
    <property type="match status" value="1"/>
</dbReference>
<dbReference type="Proteomes" id="UP000290289">
    <property type="component" value="Chromosome 8"/>
</dbReference>
<dbReference type="SMART" id="SM00835">
    <property type="entry name" value="Cupin_1"/>
    <property type="match status" value="2"/>
</dbReference>
<dbReference type="InterPro" id="IPR014710">
    <property type="entry name" value="RmlC-like_jellyroll"/>
</dbReference>
<dbReference type="InterPro" id="IPR050253">
    <property type="entry name" value="Seed_Storage-Functional"/>
</dbReference>
<dbReference type="CDD" id="cd02243">
    <property type="entry name" value="cupin_11S_legumin_C"/>
    <property type="match status" value="1"/>
</dbReference>
<evidence type="ECO:0000313" key="2">
    <source>
        <dbReference type="EMBL" id="RXH92328.1"/>
    </source>
</evidence>
<dbReference type="Gene3D" id="2.60.120.10">
    <property type="entry name" value="Jelly Rolls"/>
    <property type="match status" value="2"/>
</dbReference>
<name>A0A498J9F4_MALDO</name>
<dbReference type="STRING" id="3750.A0A498J9F4"/>
<dbReference type="PANTHER" id="PTHR31189:SF45">
    <property type="entry name" value="OS09G0552500 PROTEIN"/>
    <property type="match status" value="1"/>
</dbReference>
<sequence>MDGTDLTPKSAQKLFEADGGAYYIWSSSDAPVLAEAKVGAGKLVLQPHGFALPHYADSSKLGYVLEGDDGLVGKVFPNTSEEVVVKVEKGDVIPVPIGTVSWWFNNGDRSDQELVVVFLGETAGAQIPGQFSYFFIAGTLSLLAGFSTEFVSKFFNITEDEADDITKSQTGVLIIKLGQDEKTKMPLPNQKLTHTHVHNITSSKTTATWTEKEFPPLKQAGLSANLTKLEADAISSPIYTPDSTVQVIYVVRGSGRIQIVGVNGQRLLDAEVTAGQLLVVPKFYMVAKLAGQNGLECFAVMTSSQPVLEDLAGKTSALGALSPEVLQIALNISPGLEQLIKSKIRKG</sequence>
<organism evidence="2 3">
    <name type="scientific">Malus domestica</name>
    <name type="common">Apple</name>
    <name type="synonym">Pyrus malus</name>
    <dbReference type="NCBI Taxonomy" id="3750"/>
    <lineage>
        <taxon>Eukaryota</taxon>
        <taxon>Viridiplantae</taxon>
        <taxon>Streptophyta</taxon>
        <taxon>Embryophyta</taxon>
        <taxon>Tracheophyta</taxon>
        <taxon>Spermatophyta</taxon>
        <taxon>Magnoliopsida</taxon>
        <taxon>eudicotyledons</taxon>
        <taxon>Gunneridae</taxon>
        <taxon>Pentapetalae</taxon>
        <taxon>rosids</taxon>
        <taxon>fabids</taxon>
        <taxon>Rosales</taxon>
        <taxon>Rosaceae</taxon>
        <taxon>Amygdaloideae</taxon>
        <taxon>Maleae</taxon>
        <taxon>Malus</taxon>
    </lineage>
</organism>
<dbReference type="CDD" id="cd02242">
    <property type="entry name" value="cupin_11S_legumin_N"/>
    <property type="match status" value="1"/>
</dbReference>
<feature type="domain" description="Cupin type-1" evidence="1">
    <location>
        <begin position="4"/>
        <end position="163"/>
    </location>
</feature>
<dbReference type="InterPro" id="IPR006045">
    <property type="entry name" value="Cupin_1"/>
</dbReference>
<gene>
    <name evidence="2" type="ORF">DVH24_033224</name>
</gene>
<dbReference type="Pfam" id="PF00190">
    <property type="entry name" value="Cupin_1"/>
    <property type="match status" value="2"/>
</dbReference>
<proteinExistence type="predicted"/>
<dbReference type="SUPFAM" id="SSF51182">
    <property type="entry name" value="RmlC-like cupins"/>
    <property type="match status" value="1"/>
</dbReference>
<protein>
    <recommendedName>
        <fullName evidence="1">Cupin type-1 domain-containing protein</fullName>
    </recommendedName>
</protein>